<evidence type="ECO:0000313" key="1">
    <source>
        <dbReference type="EMBL" id="KAJ1675887.1"/>
    </source>
</evidence>
<keyword evidence="1" id="KW-0689">Ribosomal protein</keyword>
<evidence type="ECO:0000313" key="2">
    <source>
        <dbReference type="Proteomes" id="UP001145114"/>
    </source>
</evidence>
<accession>A0ACC1HI61</accession>
<organism evidence="1 2">
    <name type="scientific">Spiromyces aspiralis</name>
    <dbReference type="NCBI Taxonomy" id="68401"/>
    <lineage>
        <taxon>Eukaryota</taxon>
        <taxon>Fungi</taxon>
        <taxon>Fungi incertae sedis</taxon>
        <taxon>Zoopagomycota</taxon>
        <taxon>Kickxellomycotina</taxon>
        <taxon>Kickxellomycetes</taxon>
        <taxon>Kickxellales</taxon>
        <taxon>Kickxellaceae</taxon>
        <taxon>Spiromyces</taxon>
    </lineage>
</organism>
<name>A0ACC1HI61_9FUNG</name>
<dbReference type="EMBL" id="JAMZIH010005156">
    <property type="protein sequence ID" value="KAJ1675887.1"/>
    <property type="molecule type" value="Genomic_DNA"/>
</dbReference>
<reference evidence="1" key="1">
    <citation type="submission" date="2022-06" db="EMBL/GenBank/DDBJ databases">
        <title>Phylogenomic reconstructions and comparative analyses of Kickxellomycotina fungi.</title>
        <authorList>
            <person name="Reynolds N.K."/>
            <person name="Stajich J.E."/>
            <person name="Barry K."/>
            <person name="Grigoriev I.V."/>
            <person name="Crous P."/>
            <person name="Smith M.E."/>
        </authorList>
    </citation>
    <scope>NUCLEOTIDE SEQUENCE</scope>
    <source>
        <strain evidence="1">RSA 2271</strain>
    </source>
</reference>
<comment type="caution">
    <text evidence="1">The sequence shown here is derived from an EMBL/GenBank/DDBJ whole genome shotgun (WGS) entry which is preliminary data.</text>
</comment>
<protein>
    <submittedName>
        <fullName evidence="1">60S ribosomal protein L6</fullName>
    </submittedName>
</protein>
<gene>
    <name evidence="1" type="primary">RPL6</name>
    <name evidence="1" type="ORF">EV182_000378</name>
</gene>
<dbReference type="Proteomes" id="UP001145114">
    <property type="component" value="Unassembled WGS sequence"/>
</dbReference>
<keyword evidence="1" id="KW-0687">Ribonucleoprotein</keyword>
<proteinExistence type="predicted"/>
<sequence>MSHTSRNSLLKPGVARLSRSKVFSRRALYKKKKVAGKREAKPAAKEAPAAAKPSSLGDITKDLKKALVYNPSLVPNEKAPKAPKARKTLRPAKLRASITPGTVLIILAGRFRGKRVVFLKQLESGLLLVTGPYKVNGVPLRRVNQAYVIATSTKVSLEGVKLDIDDTYFKREAKNAEDKISADKVATQKAVDSQLVANISKIELLSSYLSKPFSLSKGQYPHDLKF</sequence>
<keyword evidence="2" id="KW-1185">Reference proteome</keyword>